<evidence type="ECO:0000256" key="10">
    <source>
        <dbReference type="ARBA" id="ARBA00022840"/>
    </source>
</evidence>
<gene>
    <name evidence="17" type="ORF">ERL59_07380</name>
</gene>
<dbReference type="EMBL" id="SIJB01000018">
    <property type="protein sequence ID" value="NBI28776.1"/>
    <property type="molecule type" value="Genomic_DNA"/>
</dbReference>
<keyword evidence="12" id="KW-0902">Two-component regulatory system</keyword>
<dbReference type="FunFam" id="3.30.565.10:FF:000006">
    <property type="entry name" value="Sensor histidine kinase WalK"/>
    <property type="match status" value="1"/>
</dbReference>
<evidence type="ECO:0000256" key="12">
    <source>
        <dbReference type="ARBA" id="ARBA00023012"/>
    </source>
</evidence>
<dbReference type="AlphaFoldDB" id="A0A6N9Q0Q5"/>
<dbReference type="PRINTS" id="PR00344">
    <property type="entry name" value="BCTRLSENSOR"/>
</dbReference>
<keyword evidence="9 17" id="KW-0418">Kinase</keyword>
<keyword evidence="13 14" id="KW-0472">Membrane</keyword>
<comment type="subcellular location">
    <subcellularLocation>
        <location evidence="2">Cell membrane</location>
        <topology evidence="2">Multi-pass membrane protein</topology>
    </subcellularLocation>
</comment>
<dbReference type="CDD" id="cd06225">
    <property type="entry name" value="HAMP"/>
    <property type="match status" value="1"/>
</dbReference>
<feature type="domain" description="Histidine kinase" evidence="15">
    <location>
        <begin position="249"/>
        <end position="461"/>
    </location>
</feature>
<keyword evidence="6" id="KW-0808">Transferase</keyword>
<dbReference type="GO" id="GO:0000155">
    <property type="term" value="F:phosphorelay sensor kinase activity"/>
    <property type="evidence" value="ECO:0007669"/>
    <property type="project" value="InterPro"/>
</dbReference>
<protein>
    <recommendedName>
        <fullName evidence="3">histidine kinase</fullName>
        <ecNumber evidence="3">2.7.13.3</ecNumber>
    </recommendedName>
</protein>
<keyword evidence="11 14" id="KW-1133">Transmembrane helix</keyword>
<dbReference type="Pfam" id="PF00512">
    <property type="entry name" value="HisKA"/>
    <property type="match status" value="1"/>
</dbReference>
<name>A0A6N9Q0Q5_9BACL</name>
<dbReference type="Proteomes" id="UP000448943">
    <property type="component" value="Unassembled WGS sequence"/>
</dbReference>
<dbReference type="SMART" id="SM00387">
    <property type="entry name" value="HATPase_c"/>
    <property type="match status" value="1"/>
</dbReference>
<feature type="transmembrane region" description="Helical" evidence="14">
    <location>
        <begin position="12"/>
        <end position="35"/>
    </location>
</feature>
<keyword evidence="5" id="KW-0597">Phosphoprotein</keyword>
<dbReference type="PANTHER" id="PTHR45528:SF1">
    <property type="entry name" value="SENSOR HISTIDINE KINASE CPXA"/>
    <property type="match status" value="1"/>
</dbReference>
<dbReference type="SMART" id="SM00304">
    <property type="entry name" value="HAMP"/>
    <property type="match status" value="1"/>
</dbReference>
<feature type="transmembrane region" description="Helical" evidence="14">
    <location>
        <begin position="165"/>
        <end position="188"/>
    </location>
</feature>
<comment type="catalytic activity">
    <reaction evidence="1">
        <text>ATP + protein L-histidine = ADP + protein N-phospho-L-histidine.</text>
        <dbReference type="EC" id="2.7.13.3"/>
    </reaction>
</comment>
<dbReference type="Gene3D" id="6.10.340.10">
    <property type="match status" value="1"/>
</dbReference>
<dbReference type="PANTHER" id="PTHR45528">
    <property type="entry name" value="SENSOR HISTIDINE KINASE CPXA"/>
    <property type="match status" value="1"/>
</dbReference>
<dbReference type="Pfam" id="PF00672">
    <property type="entry name" value="HAMP"/>
    <property type="match status" value="1"/>
</dbReference>
<evidence type="ECO:0000256" key="8">
    <source>
        <dbReference type="ARBA" id="ARBA00022741"/>
    </source>
</evidence>
<dbReference type="PROSITE" id="PS50885">
    <property type="entry name" value="HAMP"/>
    <property type="match status" value="1"/>
</dbReference>
<proteinExistence type="predicted"/>
<dbReference type="GO" id="GO:0005524">
    <property type="term" value="F:ATP binding"/>
    <property type="evidence" value="ECO:0007669"/>
    <property type="project" value="UniProtKB-KW"/>
</dbReference>
<dbReference type="InterPro" id="IPR003660">
    <property type="entry name" value="HAMP_dom"/>
</dbReference>
<organism evidence="17 18">
    <name type="scientific">Chengkuizengella marina</name>
    <dbReference type="NCBI Taxonomy" id="2507566"/>
    <lineage>
        <taxon>Bacteria</taxon>
        <taxon>Bacillati</taxon>
        <taxon>Bacillota</taxon>
        <taxon>Bacilli</taxon>
        <taxon>Bacillales</taxon>
        <taxon>Paenibacillaceae</taxon>
        <taxon>Chengkuizengella</taxon>
    </lineage>
</organism>
<keyword evidence="7 14" id="KW-0812">Transmembrane</keyword>
<keyword evidence="4" id="KW-1003">Cell membrane</keyword>
<dbReference type="SMART" id="SM00388">
    <property type="entry name" value="HisKA"/>
    <property type="match status" value="1"/>
</dbReference>
<dbReference type="InterPro" id="IPR036890">
    <property type="entry name" value="HATPase_C_sf"/>
</dbReference>
<dbReference type="SUPFAM" id="SSF158472">
    <property type="entry name" value="HAMP domain-like"/>
    <property type="match status" value="1"/>
</dbReference>
<dbReference type="Pfam" id="PF02518">
    <property type="entry name" value="HATPase_c"/>
    <property type="match status" value="1"/>
</dbReference>
<evidence type="ECO:0000256" key="4">
    <source>
        <dbReference type="ARBA" id="ARBA00022475"/>
    </source>
</evidence>
<dbReference type="OrthoDB" id="2359336at2"/>
<dbReference type="SUPFAM" id="SSF47384">
    <property type="entry name" value="Homodimeric domain of signal transducing histidine kinase"/>
    <property type="match status" value="1"/>
</dbReference>
<sequence length="461" mass="51915">MSGIKKRIVTHYILVIFLTIALLEGIFLTFIHFYYYDGIEKILKNHANVSSSYANRYMSLNSFNLDWNLDLIKDQFSYEGAELQVIDGQGRVLLTSSGIGVDEVIKTDDVTQALNGIETSWKGEHFLTNESVISVSSPLLEGDQPFAVLRFITSLENVNQTVFNIYAVSIGIGLIILLIIFFVSVTLAKSIAKPINELTLASEKIAKGDFQSKIKETYIDEIGTLAKTFNTMADELTKNEKMKNEFISSISHEIRTPLTSIKGWSETIASGNLSDKQETMEGLHTIQDETERLIGLVEELLDFSRYQTNSLTLNKKPFNLTKLMNEVILQMKTKLKEKNINISFQYHQELYITGDKNRLKQVLINLLDNAIKYSHEETTITLKIEESDKDVKFDVIDEGIGIDEVQLNSVTKMFYQVDANKSGTGLGLAICQKIIELHQGHLDIESSKNEGTTVTVSLPKQ</sequence>
<dbReference type="InterPro" id="IPR004358">
    <property type="entry name" value="Sig_transdc_His_kin-like_C"/>
</dbReference>
<dbReference type="Gene3D" id="3.30.565.10">
    <property type="entry name" value="Histidine kinase-like ATPase, C-terminal domain"/>
    <property type="match status" value="1"/>
</dbReference>
<keyword evidence="18" id="KW-1185">Reference proteome</keyword>
<accession>A0A6N9Q0Q5</accession>
<evidence type="ECO:0000256" key="6">
    <source>
        <dbReference type="ARBA" id="ARBA00022679"/>
    </source>
</evidence>
<evidence type="ECO:0000259" key="16">
    <source>
        <dbReference type="PROSITE" id="PS50885"/>
    </source>
</evidence>
<reference evidence="17 18" key="1">
    <citation type="submission" date="2019-01" db="EMBL/GenBank/DDBJ databases">
        <title>Chengkuizengella sp. nov., isolated from deep-sea sediment of East Pacific Ocean.</title>
        <authorList>
            <person name="Yang J."/>
            <person name="Lai Q."/>
            <person name="Shao Z."/>
        </authorList>
    </citation>
    <scope>NUCLEOTIDE SEQUENCE [LARGE SCALE GENOMIC DNA]</scope>
    <source>
        <strain evidence="17 18">YPA3-1-1</strain>
    </source>
</reference>
<keyword evidence="8" id="KW-0547">Nucleotide-binding</keyword>
<evidence type="ECO:0000259" key="15">
    <source>
        <dbReference type="PROSITE" id="PS50109"/>
    </source>
</evidence>
<evidence type="ECO:0000256" key="2">
    <source>
        <dbReference type="ARBA" id="ARBA00004651"/>
    </source>
</evidence>
<evidence type="ECO:0000313" key="17">
    <source>
        <dbReference type="EMBL" id="NBI28776.1"/>
    </source>
</evidence>
<dbReference type="InterPro" id="IPR005467">
    <property type="entry name" value="His_kinase_dom"/>
</dbReference>
<dbReference type="InterPro" id="IPR050398">
    <property type="entry name" value="HssS/ArlS-like"/>
</dbReference>
<evidence type="ECO:0000256" key="13">
    <source>
        <dbReference type="ARBA" id="ARBA00023136"/>
    </source>
</evidence>
<dbReference type="Gene3D" id="1.10.287.130">
    <property type="match status" value="1"/>
</dbReference>
<keyword evidence="10" id="KW-0067">ATP-binding</keyword>
<dbReference type="InterPro" id="IPR003661">
    <property type="entry name" value="HisK_dim/P_dom"/>
</dbReference>
<evidence type="ECO:0000256" key="1">
    <source>
        <dbReference type="ARBA" id="ARBA00000085"/>
    </source>
</evidence>
<evidence type="ECO:0000256" key="3">
    <source>
        <dbReference type="ARBA" id="ARBA00012438"/>
    </source>
</evidence>
<dbReference type="GO" id="GO:0005886">
    <property type="term" value="C:plasma membrane"/>
    <property type="evidence" value="ECO:0007669"/>
    <property type="project" value="UniProtKB-SubCell"/>
</dbReference>
<evidence type="ECO:0000256" key="11">
    <source>
        <dbReference type="ARBA" id="ARBA00022989"/>
    </source>
</evidence>
<evidence type="ECO:0000256" key="5">
    <source>
        <dbReference type="ARBA" id="ARBA00022553"/>
    </source>
</evidence>
<dbReference type="FunFam" id="1.10.287.130:FF:000001">
    <property type="entry name" value="Two-component sensor histidine kinase"/>
    <property type="match status" value="1"/>
</dbReference>
<dbReference type="RefSeq" id="WP_160645573.1">
    <property type="nucleotide sequence ID" value="NZ_SIJB01000018.1"/>
</dbReference>
<dbReference type="InterPro" id="IPR036097">
    <property type="entry name" value="HisK_dim/P_sf"/>
</dbReference>
<comment type="caution">
    <text evidence="17">The sequence shown here is derived from an EMBL/GenBank/DDBJ whole genome shotgun (WGS) entry which is preliminary data.</text>
</comment>
<dbReference type="InterPro" id="IPR003594">
    <property type="entry name" value="HATPase_dom"/>
</dbReference>
<evidence type="ECO:0000256" key="7">
    <source>
        <dbReference type="ARBA" id="ARBA00022692"/>
    </source>
</evidence>
<dbReference type="PROSITE" id="PS50109">
    <property type="entry name" value="HIS_KIN"/>
    <property type="match status" value="1"/>
</dbReference>
<feature type="domain" description="HAMP" evidence="16">
    <location>
        <begin position="189"/>
        <end position="241"/>
    </location>
</feature>
<evidence type="ECO:0000313" key="18">
    <source>
        <dbReference type="Proteomes" id="UP000448943"/>
    </source>
</evidence>
<evidence type="ECO:0000256" key="14">
    <source>
        <dbReference type="SAM" id="Phobius"/>
    </source>
</evidence>
<evidence type="ECO:0000256" key="9">
    <source>
        <dbReference type="ARBA" id="ARBA00022777"/>
    </source>
</evidence>
<dbReference type="CDD" id="cd00082">
    <property type="entry name" value="HisKA"/>
    <property type="match status" value="1"/>
</dbReference>
<dbReference type="EC" id="2.7.13.3" evidence="3"/>
<dbReference type="SUPFAM" id="SSF55874">
    <property type="entry name" value="ATPase domain of HSP90 chaperone/DNA topoisomerase II/histidine kinase"/>
    <property type="match status" value="1"/>
</dbReference>